<evidence type="ECO:0000313" key="1">
    <source>
        <dbReference type="EMBL" id="OUP52986.1"/>
    </source>
</evidence>
<gene>
    <name evidence="1" type="ORF">B5F17_07045</name>
</gene>
<organism evidence="1 2">
    <name type="scientific">Butyricicoccus pullicaecorum</name>
    <dbReference type="NCBI Taxonomy" id="501571"/>
    <lineage>
        <taxon>Bacteria</taxon>
        <taxon>Bacillati</taxon>
        <taxon>Bacillota</taxon>
        <taxon>Clostridia</taxon>
        <taxon>Eubacteriales</taxon>
        <taxon>Butyricicoccaceae</taxon>
        <taxon>Butyricicoccus</taxon>
    </lineage>
</organism>
<accession>A0A1Y4L8D0</accession>
<dbReference type="EMBL" id="NFKK01000006">
    <property type="protein sequence ID" value="OUP52986.1"/>
    <property type="molecule type" value="Genomic_DNA"/>
</dbReference>
<proteinExistence type="predicted"/>
<name>A0A1Y4L8D0_9FIRM</name>
<evidence type="ECO:0000313" key="2">
    <source>
        <dbReference type="Proteomes" id="UP000195897"/>
    </source>
</evidence>
<comment type="caution">
    <text evidence="1">The sequence shown here is derived from an EMBL/GenBank/DDBJ whole genome shotgun (WGS) entry which is preliminary data.</text>
</comment>
<dbReference type="AlphaFoldDB" id="A0A1Y4L8D0"/>
<sequence length="172" mass="19321">MRLWPDYIASRRTALTVLLFCTLFLVVLTGAYAQRPPAAIPTPPYISPGEQAIVLQEEDGVRILLLYDPISQGFRCAVSLSSDPAQVLYSPSVNFDITPGHPLTIRYPDAEQEEDLQEDVPAVDTEESLLPVEVCITPRVLTTSRTSQYTSESFVQEWHVRWKELEDGVVWA</sequence>
<reference evidence="2" key="1">
    <citation type="submission" date="2017-04" db="EMBL/GenBank/DDBJ databases">
        <title>Function of individual gut microbiota members based on whole genome sequencing of pure cultures obtained from chicken caecum.</title>
        <authorList>
            <person name="Medvecky M."/>
            <person name="Cejkova D."/>
            <person name="Polansky O."/>
            <person name="Karasova D."/>
            <person name="Kubasova T."/>
            <person name="Cizek A."/>
            <person name="Rychlik I."/>
        </authorList>
    </citation>
    <scope>NUCLEOTIDE SEQUENCE [LARGE SCALE GENOMIC DNA]</scope>
    <source>
        <strain evidence="2">An180</strain>
    </source>
</reference>
<dbReference type="Proteomes" id="UP000195897">
    <property type="component" value="Unassembled WGS sequence"/>
</dbReference>
<dbReference type="RefSeq" id="WP_087372337.1">
    <property type="nucleotide sequence ID" value="NZ_NFKK01000006.1"/>
</dbReference>
<protein>
    <submittedName>
        <fullName evidence="1">Uncharacterized protein</fullName>
    </submittedName>
</protein>